<evidence type="ECO:0000313" key="3">
    <source>
        <dbReference type="Proteomes" id="UP000016927"/>
    </source>
</evidence>
<keyword evidence="3" id="KW-1185">Reference proteome</keyword>
<reference evidence="2 3" key="1">
    <citation type="journal article" date="2013" name="BMC Genomics">
        <title>Comparative genomics of parasitic silkworm microsporidia reveal an association between genome expansion and host adaptation.</title>
        <authorList>
            <person name="Pan G."/>
            <person name="Xu J."/>
            <person name="Li T."/>
            <person name="Xia Q."/>
            <person name="Liu S.L."/>
            <person name="Zhang G."/>
            <person name="Li S."/>
            <person name="Li C."/>
            <person name="Liu H."/>
            <person name="Yang L."/>
            <person name="Liu T."/>
            <person name="Zhang X."/>
            <person name="Wu Z."/>
            <person name="Fan W."/>
            <person name="Dang X."/>
            <person name="Xiang H."/>
            <person name="Tao M."/>
            <person name="Li Y."/>
            <person name="Hu J."/>
            <person name="Li Z."/>
            <person name="Lin L."/>
            <person name="Luo J."/>
            <person name="Geng L."/>
            <person name="Wang L."/>
            <person name="Long M."/>
            <person name="Wan Y."/>
            <person name="He N."/>
            <person name="Zhang Z."/>
            <person name="Lu C."/>
            <person name="Keeling P.J."/>
            <person name="Wang J."/>
            <person name="Xiang Z."/>
            <person name="Zhou Z."/>
        </authorList>
    </citation>
    <scope>NUCLEOTIDE SEQUENCE [LARGE SCALE GENOMIC DNA]</scope>
    <source>
        <strain evidence="3">CQ1 / CVCC 102059</strain>
    </source>
</reference>
<dbReference type="VEuPathDB" id="MicrosporidiaDB:NBO_41g0053"/>
<dbReference type="HOGENOM" id="CLU_831826_0_0_1"/>
<dbReference type="EMBL" id="KB908949">
    <property type="protein sequence ID" value="EOB14079.1"/>
    <property type="molecule type" value="Genomic_DNA"/>
</dbReference>
<sequence>MDTKDIEKFLIKIELNSDAYITGEFLYRTSTQLQLLNSMYKAGDKVVLPSVTLSVCDIKSVVRLNETEIEAYMSVIKEKNMIEECLKCTKKEDQDEYSGIKTIDEGFESIYEGSSEESTLNLGQDKESEIYESESSSDETSSCVSEEENLKEAFARKLAALNSAKISNVVNKEVVVKEEEIIVKTEALNIKEEVKIIEEVKKEPEISGWTIPEQLQKDIFNLQIDNQKNITEKKFNKLPYDFDKRQNRRRDGFQYKRESVDRKTFQSKTALSKGTIVYGWKEKKYKNGFEILKAMSSNFDNKYEQQKEWKGSSGVELGEGGKRLYHEKFRRNKK</sequence>
<evidence type="ECO:0000256" key="1">
    <source>
        <dbReference type="SAM" id="MobiDB-lite"/>
    </source>
</evidence>
<organism evidence="2 3">
    <name type="scientific">Nosema bombycis (strain CQ1 / CVCC 102059)</name>
    <name type="common">Microsporidian parasite</name>
    <name type="synonym">Pebrine of silkworm</name>
    <dbReference type="NCBI Taxonomy" id="578461"/>
    <lineage>
        <taxon>Eukaryota</taxon>
        <taxon>Fungi</taxon>
        <taxon>Fungi incertae sedis</taxon>
        <taxon>Microsporidia</taxon>
        <taxon>Nosematidae</taxon>
        <taxon>Nosema</taxon>
    </lineage>
</organism>
<dbReference type="AlphaFoldDB" id="R0M7V8"/>
<gene>
    <name evidence="2" type="ORF">NBO_41g0053</name>
</gene>
<evidence type="ECO:0000313" key="2">
    <source>
        <dbReference type="EMBL" id="EOB14079.1"/>
    </source>
</evidence>
<dbReference type="Proteomes" id="UP000016927">
    <property type="component" value="Unassembled WGS sequence"/>
</dbReference>
<feature type="region of interest" description="Disordered" evidence="1">
    <location>
        <begin position="114"/>
        <end position="144"/>
    </location>
</feature>
<accession>R0M7V8</accession>
<dbReference type="OrthoDB" id="2200403at2759"/>
<protein>
    <submittedName>
        <fullName evidence="2">Uncharacterized protein</fullName>
    </submittedName>
</protein>
<name>R0M7V8_NOSB1</name>
<proteinExistence type="predicted"/>